<dbReference type="SUPFAM" id="SSF56436">
    <property type="entry name" value="C-type lectin-like"/>
    <property type="match status" value="1"/>
</dbReference>
<dbReference type="Pfam" id="PF05729">
    <property type="entry name" value="NACHT"/>
    <property type="match status" value="1"/>
</dbReference>
<dbReference type="Gene3D" id="3.90.1580.10">
    <property type="entry name" value="paralog of FGE (formylglycine-generating enzyme)"/>
    <property type="match status" value="1"/>
</dbReference>
<evidence type="ECO:0000256" key="2">
    <source>
        <dbReference type="ARBA" id="ARBA00022737"/>
    </source>
</evidence>
<sequence length="845" mass="96791">MLPQIVRTLISLFPGKSHQSFLPNGSYATLVPQNDRGFWHHQSADFFIPQRLTPDSTNLLSQSMIQAKESTGSLDIWDVLAAMPADPSARRVVLIGSPGSGKTTLLEHLQRSYAENRHKQIHSGVPHLIPLRFCLPDIQPMITQDPPLSLLELIAPGESLEKQQWFQGYLDRGEFLVMFDGLDEVDGSNDPGDSLEERSALRNRTSARAQVSYWIEQQMQTYWHTPFIITATSHAYHLRPLADVGQVLELQPFNDQQIQEFLHSWHQVSDRYSSSPLAPEMNTGNQSKRLLGEIKSMRSVANMATNPLLLSAIALVYDMGKYLGNLGKIPPRRVELYQALCDVLLTTNSPSDETIQTKKFLLQKLALGLMQQKTSQFTSDSFPSWLGENLEFLKNIKNFGGLLVEIQSGVYKFAHKSFQEYLAAAEIKESQQAELLVKNIQNLWWHETIKFYTAMSENDLTNLLEAALSEPSTLNLAYDCLQDNYNVPLPLQKIFNMKLNSALESATPMIFYSAAKLRLKQRCQKLLEIQKSVVISDDYITNAEYQLFIDDKRKLGQYRQPDHWPSQQFSPGKSHEAIAGVRGSDAEEFCEWLTQQYAGYGIRFRLPTAAELHSHPAVEEHLGAWCYAEKDKAIAGFSAQFWQQWQEQIANALDRDLEQLRRKQKALKLDLNRTLTREIALKLAAAQKKQLVEQIYHRLQRGKSHDMVKNLNHIHELVFTLGSVDTFDKIRDFALQVSKMRQLFALRKVIRSNPGEIDSIRQDFLLIYICFNSLDNYQVTINENSAIYFSYSHQVSKDNLPQNQDYDRKKSEALNLYAFFSLIHQRYFHQLPAFEGIRIVKETVN</sequence>
<keyword evidence="1" id="KW-0433">Leucine-rich repeat</keyword>
<dbReference type="SUPFAM" id="SSF52540">
    <property type="entry name" value="P-loop containing nucleoside triphosphate hydrolases"/>
    <property type="match status" value="1"/>
</dbReference>
<keyword evidence="2" id="KW-0677">Repeat</keyword>
<name>A0AAU8J8J0_9CYAN</name>
<dbReference type="PROSITE" id="PS50837">
    <property type="entry name" value="NACHT"/>
    <property type="match status" value="1"/>
</dbReference>
<dbReference type="EMBL" id="CP159837">
    <property type="protein sequence ID" value="XCM34526.1"/>
    <property type="molecule type" value="Genomic_DNA"/>
</dbReference>
<protein>
    <submittedName>
        <fullName evidence="5">NACHT domain-containing protein</fullName>
    </submittedName>
</protein>
<dbReference type="Gene3D" id="3.40.50.300">
    <property type="entry name" value="P-loop containing nucleotide triphosphate hydrolases"/>
    <property type="match status" value="1"/>
</dbReference>
<dbReference type="InterPro" id="IPR027417">
    <property type="entry name" value="P-loop_NTPase"/>
</dbReference>
<evidence type="ECO:0000259" key="4">
    <source>
        <dbReference type="PROSITE" id="PS50837"/>
    </source>
</evidence>
<organism evidence="5">
    <name type="scientific">Planktothricoides raciborskii GIHE-MW2</name>
    <dbReference type="NCBI Taxonomy" id="2792601"/>
    <lineage>
        <taxon>Bacteria</taxon>
        <taxon>Bacillati</taxon>
        <taxon>Cyanobacteriota</taxon>
        <taxon>Cyanophyceae</taxon>
        <taxon>Oscillatoriophycideae</taxon>
        <taxon>Oscillatoriales</taxon>
        <taxon>Oscillatoriaceae</taxon>
        <taxon>Planktothricoides</taxon>
    </lineage>
</organism>
<dbReference type="RefSeq" id="WP_354634597.1">
    <property type="nucleotide sequence ID" value="NZ_CP159837.1"/>
</dbReference>
<evidence type="ECO:0000313" key="5">
    <source>
        <dbReference type="EMBL" id="XCM34526.1"/>
    </source>
</evidence>
<dbReference type="InterPro" id="IPR007111">
    <property type="entry name" value="NACHT_NTPase"/>
</dbReference>
<feature type="domain" description="NACHT" evidence="4">
    <location>
        <begin position="90"/>
        <end position="185"/>
    </location>
</feature>
<proteinExistence type="predicted"/>
<dbReference type="PANTHER" id="PTHR24106">
    <property type="entry name" value="NACHT, LRR AND CARD DOMAINS-CONTAINING"/>
    <property type="match status" value="1"/>
</dbReference>
<feature type="coiled-coil region" evidence="3">
    <location>
        <begin position="650"/>
        <end position="677"/>
    </location>
</feature>
<evidence type="ECO:0000256" key="1">
    <source>
        <dbReference type="ARBA" id="ARBA00022614"/>
    </source>
</evidence>
<reference evidence="5" key="1">
    <citation type="submission" date="2024-07" db="EMBL/GenBank/DDBJ databases">
        <authorList>
            <person name="Kim Y.J."/>
            <person name="Jeong J.Y."/>
        </authorList>
    </citation>
    <scope>NUCLEOTIDE SEQUENCE</scope>
    <source>
        <strain evidence="5">GIHE-MW2</strain>
    </source>
</reference>
<dbReference type="InterPro" id="IPR016187">
    <property type="entry name" value="CTDL_fold"/>
</dbReference>
<dbReference type="InterPro" id="IPR042095">
    <property type="entry name" value="SUMF_sf"/>
</dbReference>
<keyword evidence="3" id="KW-0175">Coiled coil</keyword>
<gene>
    <name evidence="5" type="ORF">ABWT76_003132</name>
</gene>
<accession>A0AAU8J8J0</accession>
<evidence type="ECO:0000256" key="3">
    <source>
        <dbReference type="SAM" id="Coils"/>
    </source>
</evidence>
<dbReference type="InterPro" id="IPR051261">
    <property type="entry name" value="NLR"/>
</dbReference>
<dbReference type="AlphaFoldDB" id="A0AAU8J8J0"/>